<organism evidence="1 2">
    <name type="scientific">Alligator mississippiensis</name>
    <name type="common">American alligator</name>
    <dbReference type="NCBI Taxonomy" id="8496"/>
    <lineage>
        <taxon>Eukaryota</taxon>
        <taxon>Metazoa</taxon>
        <taxon>Chordata</taxon>
        <taxon>Craniata</taxon>
        <taxon>Vertebrata</taxon>
        <taxon>Euteleostomi</taxon>
        <taxon>Archelosauria</taxon>
        <taxon>Archosauria</taxon>
        <taxon>Crocodylia</taxon>
        <taxon>Alligatoridae</taxon>
        <taxon>Alligatorinae</taxon>
        <taxon>Alligator</taxon>
    </lineage>
</organism>
<protein>
    <submittedName>
        <fullName evidence="1">Uncharacterized protein</fullName>
    </submittedName>
</protein>
<proteinExistence type="predicted"/>
<keyword evidence="2" id="KW-1185">Reference proteome</keyword>
<name>A0A151MDG6_ALLMI</name>
<sequence length="134" mass="15596">MDCDPSLTVTQCWKDYTIAECIKNIRESLDEIKPLTMNARWKNLWRKAANDFCGFLKMQHKVEEITELGRRVGGEGFDDLQATEIEELIKFHTTKLNEEELEELIQSSTSDEHSEEEEVARKLQLTKKSLDKGF</sequence>
<evidence type="ECO:0000313" key="2">
    <source>
        <dbReference type="Proteomes" id="UP000050525"/>
    </source>
</evidence>
<comment type="caution">
    <text evidence="1">The sequence shown here is derived from an EMBL/GenBank/DDBJ whole genome shotgun (WGS) entry which is preliminary data.</text>
</comment>
<evidence type="ECO:0000313" key="1">
    <source>
        <dbReference type="EMBL" id="KYO22576.1"/>
    </source>
</evidence>
<gene>
    <name evidence="1" type="ORF">Y1Q_0003108</name>
</gene>
<dbReference type="EMBL" id="AKHW03006231">
    <property type="protein sequence ID" value="KYO22576.1"/>
    <property type="molecule type" value="Genomic_DNA"/>
</dbReference>
<dbReference type="AlphaFoldDB" id="A0A151MDG6"/>
<accession>A0A151MDG6</accession>
<dbReference type="Proteomes" id="UP000050525">
    <property type="component" value="Unassembled WGS sequence"/>
</dbReference>
<reference evidence="1 2" key="1">
    <citation type="journal article" date="2012" name="Genome Biol.">
        <title>Sequencing three crocodilian genomes to illuminate the evolution of archosaurs and amniotes.</title>
        <authorList>
            <person name="St John J.A."/>
            <person name="Braun E.L."/>
            <person name="Isberg S.R."/>
            <person name="Miles L.G."/>
            <person name="Chong A.Y."/>
            <person name="Gongora J."/>
            <person name="Dalzell P."/>
            <person name="Moran C."/>
            <person name="Bed'hom B."/>
            <person name="Abzhanov A."/>
            <person name="Burgess S.C."/>
            <person name="Cooksey A.M."/>
            <person name="Castoe T.A."/>
            <person name="Crawford N.G."/>
            <person name="Densmore L.D."/>
            <person name="Drew J.C."/>
            <person name="Edwards S.V."/>
            <person name="Faircloth B.C."/>
            <person name="Fujita M.K."/>
            <person name="Greenwold M.J."/>
            <person name="Hoffmann F.G."/>
            <person name="Howard J.M."/>
            <person name="Iguchi T."/>
            <person name="Janes D.E."/>
            <person name="Khan S.Y."/>
            <person name="Kohno S."/>
            <person name="de Koning A.J."/>
            <person name="Lance S.L."/>
            <person name="McCarthy F.M."/>
            <person name="McCormack J.E."/>
            <person name="Merchant M.E."/>
            <person name="Peterson D.G."/>
            <person name="Pollock D.D."/>
            <person name="Pourmand N."/>
            <person name="Raney B.J."/>
            <person name="Roessler K.A."/>
            <person name="Sanford J.R."/>
            <person name="Sawyer R.H."/>
            <person name="Schmidt C.J."/>
            <person name="Triplett E.W."/>
            <person name="Tuberville T.D."/>
            <person name="Venegas-Anaya M."/>
            <person name="Howard J.T."/>
            <person name="Jarvis E.D."/>
            <person name="Guillette L.J.Jr."/>
            <person name="Glenn T.C."/>
            <person name="Green R.E."/>
            <person name="Ray D.A."/>
        </authorList>
    </citation>
    <scope>NUCLEOTIDE SEQUENCE [LARGE SCALE GENOMIC DNA]</scope>
    <source>
        <strain evidence="1">KSC_2009_1</strain>
    </source>
</reference>